<dbReference type="CDD" id="cd00207">
    <property type="entry name" value="fer2"/>
    <property type="match status" value="1"/>
</dbReference>
<dbReference type="Pfam" id="PF00111">
    <property type="entry name" value="Fer2"/>
    <property type="match status" value="1"/>
</dbReference>
<evidence type="ECO:0000256" key="5">
    <source>
        <dbReference type="ARBA" id="ARBA00022827"/>
    </source>
</evidence>
<evidence type="ECO:0000256" key="3">
    <source>
        <dbReference type="ARBA" id="ARBA00022714"/>
    </source>
</evidence>
<dbReference type="Gene3D" id="3.40.50.80">
    <property type="entry name" value="Nucleotide-binding domain of ferredoxin-NADP reductase (FNR) module"/>
    <property type="match status" value="1"/>
</dbReference>
<evidence type="ECO:0000256" key="10">
    <source>
        <dbReference type="ARBA" id="ARBA00061434"/>
    </source>
</evidence>
<keyword evidence="2" id="KW-0285">Flavoprotein</keyword>
<keyword evidence="3" id="KW-0001">2Fe-2S</keyword>
<dbReference type="InterPro" id="IPR017927">
    <property type="entry name" value="FAD-bd_FR_type"/>
</dbReference>
<dbReference type="Proteomes" id="UP001156215">
    <property type="component" value="Chromosome"/>
</dbReference>
<evidence type="ECO:0000313" key="13">
    <source>
        <dbReference type="EMBL" id="WAW08985.1"/>
    </source>
</evidence>
<evidence type="ECO:0000256" key="6">
    <source>
        <dbReference type="ARBA" id="ARBA00023002"/>
    </source>
</evidence>
<dbReference type="SUPFAM" id="SSF54292">
    <property type="entry name" value="2Fe-2S ferredoxin-like"/>
    <property type="match status" value="1"/>
</dbReference>
<dbReference type="KEGG" id="ovb:NB640_06715"/>
<reference evidence="13" key="1">
    <citation type="journal article" date="2022" name="Front. Microbiol.">
        <title>New perspectives on an old grouping: The genomic and phenotypic variability of Oxalobacter formigenes and the implications for calcium oxalate stone prevention.</title>
        <authorList>
            <person name="Chmiel J.A."/>
            <person name="Carr C."/>
            <person name="Stuivenberg G.A."/>
            <person name="Venema R."/>
            <person name="Chanyi R.M."/>
            <person name="Al K.F."/>
            <person name="Giguere D."/>
            <person name="Say H."/>
            <person name="Akouris P.P."/>
            <person name="Dominguez Romero S.A."/>
            <person name="Kwong A."/>
            <person name="Tai V."/>
            <person name="Koval S.F."/>
            <person name="Razvi H."/>
            <person name="Bjazevic J."/>
            <person name="Burton J.P."/>
        </authorList>
    </citation>
    <scope>NUCLEOTIDE SEQUENCE</scope>
    <source>
        <strain evidence="13">WoOx3</strain>
    </source>
</reference>
<dbReference type="InterPro" id="IPR012675">
    <property type="entry name" value="Beta-grasp_dom_sf"/>
</dbReference>
<organism evidence="13 14">
    <name type="scientific">Oxalobacter vibrioformis</name>
    <dbReference type="NCBI Taxonomy" id="933080"/>
    <lineage>
        <taxon>Bacteria</taxon>
        <taxon>Pseudomonadati</taxon>
        <taxon>Pseudomonadota</taxon>
        <taxon>Betaproteobacteria</taxon>
        <taxon>Burkholderiales</taxon>
        <taxon>Oxalobacteraceae</taxon>
        <taxon>Oxalobacter</taxon>
    </lineage>
</organism>
<evidence type="ECO:0000256" key="1">
    <source>
        <dbReference type="ARBA" id="ARBA00001974"/>
    </source>
</evidence>
<evidence type="ECO:0000259" key="12">
    <source>
        <dbReference type="PROSITE" id="PS51384"/>
    </source>
</evidence>
<dbReference type="GO" id="GO:0046872">
    <property type="term" value="F:metal ion binding"/>
    <property type="evidence" value="ECO:0007669"/>
    <property type="project" value="UniProtKB-KW"/>
</dbReference>
<dbReference type="RefSeq" id="WP_269307977.1">
    <property type="nucleotide sequence ID" value="NZ_CP098242.1"/>
</dbReference>
<accession>A0A9E9P297</accession>
<keyword evidence="7" id="KW-0408">Iron</keyword>
<keyword evidence="4" id="KW-0479">Metal-binding</keyword>
<evidence type="ECO:0000256" key="9">
    <source>
        <dbReference type="ARBA" id="ARBA00034078"/>
    </source>
</evidence>
<dbReference type="InterPro" id="IPR017938">
    <property type="entry name" value="Riboflavin_synthase-like_b-brl"/>
</dbReference>
<dbReference type="SUPFAM" id="SSF63380">
    <property type="entry name" value="Riboflavin synthase domain-like"/>
    <property type="match status" value="1"/>
</dbReference>
<keyword evidence="5" id="KW-0274">FAD</keyword>
<dbReference type="PANTHER" id="PTHR47354">
    <property type="entry name" value="NADH OXIDOREDUCTASE HCR"/>
    <property type="match status" value="1"/>
</dbReference>
<dbReference type="GO" id="GO:0051537">
    <property type="term" value="F:2 iron, 2 sulfur cluster binding"/>
    <property type="evidence" value="ECO:0007669"/>
    <property type="project" value="UniProtKB-KW"/>
</dbReference>
<comment type="cofactor">
    <cofactor evidence="9">
        <name>[2Fe-2S] cluster</name>
        <dbReference type="ChEBI" id="CHEBI:190135"/>
    </cofactor>
</comment>
<dbReference type="InterPro" id="IPR006058">
    <property type="entry name" value="2Fe2S_fd_BS"/>
</dbReference>
<feature type="domain" description="2Fe-2S ferredoxin-type" evidence="11">
    <location>
        <begin position="272"/>
        <end position="363"/>
    </location>
</feature>
<dbReference type="PROSITE" id="PS51085">
    <property type="entry name" value="2FE2S_FER_2"/>
    <property type="match status" value="1"/>
</dbReference>
<evidence type="ECO:0000256" key="7">
    <source>
        <dbReference type="ARBA" id="ARBA00023004"/>
    </source>
</evidence>
<dbReference type="InterPro" id="IPR050415">
    <property type="entry name" value="MRET"/>
</dbReference>
<dbReference type="PROSITE" id="PS00197">
    <property type="entry name" value="2FE2S_FER_1"/>
    <property type="match status" value="1"/>
</dbReference>
<dbReference type="Gene3D" id="2.40.30.10">
    <property type="entry name" value="Translation factors"/>
    <property type="match status" value="1"/>
</dbReference>
<proteinExistence type="inferred from homology"/>
<evidence type="ECO:0000256" key="2">
    <source>
        <dbReference type="ARBA" id="ARBA00022630"/>
    </source>
</evidence>
<dbReference type="InterPro" id="IPR039261">
    <property type="entry name" value="FNR_nucleotide-bd"/>
</dbReference>
<dbReference type="InterPro" id="IPR001041">
    <property type="entry name" value="2Fe-2S_ferredoxin-type"/>
</dbReference>
<dbReference type="PRINTS" id="PR00371">
    <property type="entry name" value="FPNCR"/>
</dbReference>
<dbReference type="PROSITE" id="PS51384">
    <property type="entry name" value="FAD_FR"/>
    <property type="match status" value="1"/>
</dbReference>
<dbReference type="SUPFAM" id="SSF52343">
    <property type="entry name" value="Ferredoxin reductase-like, C-terminal NADP-linked domain"/>
    <property type="match status" value="1"/>
</dbReference>
<dbReference type="EMBL" id="CP098242">
    <property type="protein sequence ID" value="WAW08985.1"/>
    <property type="molecule type" value="Genomic_DNA"/>
</dbReference>
<evidence type="ECO:0000256" key="8">
    <source>
        <dbReference type="ARBA" id="ARBA00023014"/>
    </source>
</evidence>
<dbReference type="Gene3D" id="3.10.20.30">
    <property type="match status" value="1"/>
</dbReference>
<comment type="cofactor">
    <cofactor evidence="1">
        <name>FAD</name>
        <dbReference type="ChEBI" id="CHEBI:57692"/>
    </cofactor>
</comment>
<gene>
    <name evidence="13" type="ORF">NB640_06715</name>
</gene>
<sequence length="363" mass="39825">MQKNNPNPDGLTLISTVEEAADTKSFFFRHPATGKIRFKPGQFINIGVQIDGKPHYRSYSISSLPEDELMQLTIKRVEGGLVSNWMIDQLKVGESVSMHGVAGAFNIIDQPPAEHIVFISAGCGVTPVMSMAKYILSHKETGVKSIQFIHCARDRENIIYQDEILSLEKNHPDFHAFFYLSAATEDQVASPYRAGRLNGAFLHSHLKDIVNNSSVYLCGPMEFMDMVKEGLMEIHFDLACLFHEDFTFNCEVLPGLAAFSVQETVENGHGGNTYKVTAPDFDFDGEAQEGEILLDVLQNGGVPIIGACRVGLCGACKCRVKSGDVKLTTDPVASGILTQADREEGYTLACVSLVIDDVQISLK</sequence>
<keyword evidence="6" id="KW-0560">Oxidoreductase</keyword>
<protein>
    <submittedName>
        <fullName evidence="13">Iron-sulfur cluster-binding domain-containing protein</fullName>
    </submittedName>
</protein>
<dbReference type="Pfam" id="PF00970">
    <property type="entry name" value="FAD_binding_6"/>
    <property type="match status" value="1"/>
</dbReference>
<name>A0A9E9P297_9BURK</name>
<evidence type="ECO:0000256" key="4">
    <source>
        <dbReference type="ARBA" id="ARBA00022723"/>
    </source>
</evidence>
<dbReference type="PRINTS" id="PR00410">
    <property type="entry name" value="PHEHYDRXLASE"/>
</dbReference>
<dbReference type="PANTHER" id="PTHR47354:SF6">
    <property type="entry name" value="NADH OXIDOREDUCTASE HCR"/>
    <property type="match status" value="1"/>
</dbReference>
<evidence type="ECO:0000313" key="14">
    <source>
        <dbReference type="Proteomes" id="UP001156215"/>
    </source>
</evidence>
<keyword evidence="8" id="KW-0411">Iron-sulfur</keyword>
<keyword evidence="14" id="KW-1185">Reference proteome</keyword>
<dbReference type="InterPro" id="IPR036010">
    <property type="entry name" value="2Fe-2S_ferredoxin-like_sf"/>
</dbReference>
<comment type="similarity">
    <text evidence="10">In the N-terminal section; belongs to the FAD-binding oxidoreductase type 6 family.</text>
</comment>
<dbReference type="GO" id="GO:0016491">
    <property type="term" value="F:oxidoreductase activity"/>
    <property type="evidence" value="ECO:0007669"/>
    <property type="project" value="UniProtKB-KW"/>
</dbReference>
<dbReference type="Pfam" id="PF00175">
    <property type="entry name" value="NAD_binding_1"/>
    <property type="match status" value="1"/>
</dbReference>
<dbReference type="InterPro" id="IPR008333">
    <property type="entry name" value="Cbr1-like_FAD-bd_dom"/>
</dbReference>
<feature type="domain" description="FAD-binding FR-type" evidence="12">
    <location>
        <begin position="6"/>
        <end position="108"/>
    </location>
</feature>
<dbReference type="AlphaFoldDB" id="A0A9E9P297"/>
<evidence type="ECO:0000259" key="11">
    <source>
        <dbReference type="PROSITE" id="PS51085"/>
    </source>
</evidence>
<dbReference type="InterPro" id="IPR001709">
    <property type="entry name" value="Flavoprot_Pyr_Nucl_cyt_Rdtase"/>
</dbReference>
<dbReference type="InterPro" id="IPR001433">
    <property type="entry name" value="OxRdtase_FAD/NAD-bd"/>
</dbReference>